<dbReference type="PANTHER" id="PTHR34056:SF1">
    <property type="entry name" value="GPI-ANCHORED PROTEIN"/>
    <property type="match status" value="1"/>
</dbReference>
<feature type="domain" description="SPARK" evidence="2">
    <location>
        <begin position="58"/>
        <end position="236"/>
    </location>
</feature>
<proteinExistence type="predicted"/>
<evidence type="ECO:0000313" key="4">
    <source>
        <dbReference type="Proteomes" id="UP001318860"/>
    </source>
</evidence>
<accession>A0ABR0UYT8</accession>
<feature type="signal peptide" evidence="1">
    <location>
        <begin position="1"/>
        <end position="25"/>
    </location>
</feature>
<keyword evidence="1" id="KW-0732">Signal</keyword>
<evidence type="ECO:0000259" key="2">
    <source>
        <dbReference type="Pfam" id="PF19160"/>
    </source>
</evidence>
<dbReference type="Proteomes" id="UP001318860">
    <property type="component" value="Unassembled WGS sequence"/>
</dbReference>
<dbReference type="InterPro" id="IPR040376">
    <property type="entry name" value="At4g28100-like"/>
</dbReference>
<sequence>MSQGIIIFLFTSLFTIFHLPAPLPALPILPDPDPATVQTQILHRTPPATIPAFPEQSDASGCPLDLPEDLFHDIKSACGAKHHHRPDPDSYSGQLHRTRCCPVLAAWLYSAYSETGLRTTPKTPPQTASYDMPVLPDDSETCVDTLEKALGNRGIELRRPNETCDVVYCYCGIRLHPFSCPEAFWVNTRGKLVGGEAVKQLERDCFNGGYGGGGLGGCSKCLNSLYLLNGDKAGRSNRTERTSKMHNRDCELMGLTWLLNKDRSAYIHTVSAVLRAIMMNTDDASDPSFCSLNSDGMPLAVDSSKSIINLHQPFWQQAFISTSYHFLCSV</sequence>
<name>A0ABR0UYT8_REHGL</name>
<organism evidence="3 4">
    <name type="scientific">Rehmannia glutinosa</name>
    <name type="common">Chinese foxglove</name>
    <dbReference type="NCBI Taxonomy" id="99300"/>
    <lineage>
        <taxon>Eukaryota</taxon>
        <taxon>Viridiplantae</taxon>
        <taxon>Streptophyta</taxon>
        <taxon>Embryophyta</taxon>
        <taxon>Tracheophyta</taxon>
        <taxon>Spermatophyta</taxon>
        <taxon>Magnoliopsida</taxon>
        <taxon>eudicotyledons</taxon>
        <taxon>Gunneridae</taxon>
        <taxon>Pentapetalae</taxon>
        <taxon>asterids</taxon>
        <taxon>lamiids</taxon>
        <taxon>Lamiales</taxon>
        <taxon>Orobanchaceae</taxon>
        <taxon>Rehmannieae</taxon>
        <taxon>Rehmannia</taxon>
    </lineage>
</organism>
<dbReference type="Pfam" id="PF19160">
    <property type="entry name" value="SPARK"/>
    <property type="match status" value="1"/>
</dbReference>
<keyword evidence="4" id="KW-1185">Reference proteome</keyword>
<reference evidence="3 4" key="1">
    <citation type="journal article" date="2021" name="Comput. Struct. Biotechnol. J.">
        <title>De novo genome assembly of the potent medicinal plant Rehmannia glutinosa using nanopore technology.</title>
        <authorList>
            <person name="Ma L."/>
            <person name="Dong C."/>
            <person name="Song C."/>
            <person name="Wang X."/>
            <person name="Zheng X."/>
            <person name="Niu Y."/>
            <person name="Chen S."/>
            <person name="Feng W."/>
        </authorList>
    </citation>
    <scope>NUCLEOTIDE SEQUENCE [LARGE SCALE GENOMIC DNA]</scope>
    <source>
        <strain evidence="3">DH-2019</strain>
    </source>
</reference>
<evidence type="ECO:0000256" key="1">
    <source>
        <dbReference type="SAM" id="SignalP"/>
    </source>
</evidence>
<gene>
    <name evidence="3" type="ORF">DH2020_038604</name>
</gene>
<dbReference type="InterPro" id="IPR043891">
    <property type="entry name" value="SPARK"/>
</dbReference>
<protein>
    <recommendedName>
        <fullName evidence="2">SPARK domain-containing protein</fullName>
    </recommendedName>
</protein>
<feature type="chain" id="PRO_5046301524" description="SPARK domain-containing protein" evidence="1">
    <location>
        <begin position="26"/>
        <end position="330"/>
    </location>
</feature>
<dbReference type="EMBL" id="JABTTQ020001864">
    <property type="protein sequence ID" value="KAK6127654.1"/>
    <property type="molecule type" value="Genomic_DNA"/>
</dbReference>
<comment type="caution">
    <text evidence="3">The sequence shown here is derived from an EMBL/GenBank/DDBJ whole genome shotgun (WGS) entry which is preliminary data.</text>
</comment>
<evidence type="ECO:0000313" key="3">
    <source>
        <dbReference type="EMBL" id="KAK6127654.1"/>
    </source>
</evidence>
<dbReference type="PANTHER" id="PTHR34056">
    <property type="entry name" value="GPI-ANCHORED PROTEIN"/>
    <property type="match status" value="1"/>
</dbReference>